<dbReference type="EMBL" id="JACIIV010000012">
    <property type="protein sequence ID" value="MBB6227751.1"/>
    <property type="molecule type" value="Genomic_DNA"/>
</dbReference>
<dbReference type="GO" id="GO:0000976">
    <property type="term" value="F:transcription cis-regulatory region binding"/>
    <property type="evidence" value="ECO:0007669"/>
    <property type="project" value="TreeGrafter"/>
</dbReference>
<keyword evidence="2" id="KW-0678">Repressor</keyword>
<accession>A0A841L852</accession>
<comment type="cofactor">
    <cofactor evidence="7">
        <name>Zn(2+)</name>
        <dbReference type="ChEBI" id="CHEBI:29105"/>
    </cofactor>
    <text evidence="7">Binds 1 zinc ion per subunit.</text>
</comment>
<evidence type="ECO:0000256" key="8">
    <source>
        <dbReference type="PIRSR" id="PIRSR602481-2"/>
    </source>
</evidence>
<comment type="caution">
    <text evidence="9">The sequence shown here is derived from an EMBL/GenBank/DDBJ whole genome shotgun (WGS) entry which is preliminary data.</text>
</comment>
<dbReference type="SUPFAM" id="SSF46785">
    <property type="entry name" value="Winged helix' DNA-binding domain"/>
    <property type="match status" value="1"/>
</dbReference>
<proteinExistence type="inferred from homology"/>
<dbReference type="GO" id="GO:0008270">
    <property type="term" value="F:zinc ion binding"/>
    <property type="evidence" value="ECO:0007669"/>
    <property type="project" value="TreeGrafter"/>
</dbReference>
<evidence type="ECO:0000313" key="9">
    <source>
        <dbReference type="EMBL" id="MBB6227751.1"/>
    </source>
</evidence>
<dbReference type="Gene3D" id="3.30.1490.190">
    <property type="match status" value="1"/>
</dbReference>
<feature type="binding site" evidence="7">
    <location>
        <position position="121"/>
    </location>
    <ligand>
        <name>Zn(2+)</name>
        <dbReference type="ChEBI" id="CHEBI:29105"/>
    </ligand>
</feature>
<name>A0A841L852_9SPHN</name>
<evidence type="ECO:0000256" key="4">
    <source>
        <dbReference type="ARBA" id="ARBA00023015"/>
    </source>
</evidence>
<dbReference type="InterPro" id="IPR043135">
    <property type="entry name" value="Fur_C"/>
</dbReference>
<feature type="binding site" evidence="8">
    <location>
        <position position="115"/>
    </location>
    <ligand>
        <name>Fe cation</name>
        <dbReference type="ChEBI" id="CHEBI:24875"/>
    </ligand>
</feature>
<keyword evidence="4" id="KW-0805">Transcription regulation</keyword>
<dbReference type="InterPro" id="IPR036388">
    <property type="entry name" value="WH-like_DNA-bd_sf"/>
</dbReference>
<dbReference type="GO" id="GO:1900376">
    <property type="term" value="P:regulation of secondary metabolite biosynthetic process"/>
    <property type="evidence" value="ECO:0007669"/>
    <property type="project" value="TreeGrafter"/>
</dbReference>
<keyword evidence="8" id="KW-0408">Iron</keyword>
<protein>
    <submittedName>
        <fullName evidence="9">Fur family zinc uptake transcriptional regulator</fullName>
    </submittedName>
</protein>
<evidence type="ECO:0000256" key="1">
    <source>
        <dbReference type="ARBA" id="ARBA00007957"/>
    </source>
</evidence>
<evidence type="ECO:0000256" key="7">
    <source>
        <dbReference type="PIRSR" id="PIRSR602481-1"/>
    </source>
</evidence>
<reference evidence="9 10" key="1">
    <citation type="submission" date="2020-08" db="EMBL/GenBank/DDBJ databases">
        <title>Genomic Encyclopedia of Type Strains, Phase IV (KMG-IV): sequencing the most valuable type-strain genomes for metagenomic binning, comparative biology and taxonomic classification.</title>
        <authorList>
            <person name="Goeker M."/>
        </authorList>
    </citation>
    <scope>NUCLEOTIDE SEQUENCE [LARGE SCALE GENOMIC DNA]</scope>
    <source>
        <strain evidence="9 10">DSM 102189</strain>
    </source>
</reference>
<evidence type="ECO:0000256" key="5">
    <source>
        <dbReference type="ARBA" id="ARBA00023125"/>
    </source>
</evidence>
<keyword evidence="3 7" id="KW-0862">Zinc</keyword>
<sequence>MATHSMNSPAADGGRAHDHRDRKGMALIEAAEQALVATGEQWTPMRAAVFTALASFDRPASAYDVTDAVSAAQERRVAANSVYRILDLFVARNVAMRVESANAYVANAHPDCSHDCIFLVCDSCRRATHVDDDALGHMLRDQAEKRGFRPAKSVIELRGQCEACRDAPDH</sequence>
<organism evidence="9 10">
    <name type="scientific">Polymorphobacter multimanifer</name>
    <dbReference type="NCBI Taxonomy" id="1070431"/>
    <lineage>
        <taxon>Bacteria</taxon>
        <taxon>Pseudomonadati</taxon>
        <taxon>Pseudomonadota</taxon>
        <taxon>Alphaproteobacteria</taxon>
        <taxon>Sphingomonadales</taxon>
        <taxon>Sphingosinicellaceae</taxon>
        <taxon>Polymorphobacter</taxon>
    </lineage>
</organism>
<dbReference type="Gene3D" id="1.10.10.10">
    <property type="entry name" value="Winged helix-like DNA-binding domain superfamily/Winged helix DNA-binding domain"/>
    <property type="match status" value="1"/>
</dbReference>
<dbReference type="PANTHER" id="PTHR33202">
    <property type="entry name" value="ZINC UPTAKE REGULATION PROTEIN"/>
    <property type="match status" value="1"/>
</dbReference>
<dbReference type="InterPro" id="IPR002481">
    <property type="entry name" value="FUR"/>
</dbReference>
<dbReference type="GO" id="GO:0045892">
    <property type="term" value="P:negative regulation of DNA-templated transcription"/>
    <property type="evidence" value="ECO:0007669"/>
    <property type="project" value="TreeGrafter"/>
</dbReference>
<feature type="binding site" evidence="7">
    <location>
        <position position="161"/>
    </location>
    <ligand>
        <name>Zn(2+)</name>
        <dbReference type="ChEBI" id="CHEBI:29105"/>
    </ligand>
</feature>
<dbReference type="InterPro" id="IPR036390">
    <property type="entry name" value="WH_DNA-bd_sf"/>
</dbReference>
<dbReference type="PANTHER" id="PTHR33202:SF6">
    <property type="entry name" value="ZINC UPTAKE REGULATION PROTEIN"/>
    <property type="match status" value="1"/>
</dbReference>
<keyword evidence="6" id="KW-0804">Transcription</keyword>
<keyword evidence="5" id="KW-0238">DNA-binding</keyword>
<dbReference type="GO" id="GO:0003700">
    <property type="term" value="F:DNA-binding transcription factor activity"/>
    <property type="evidence" value="ECO:0007669"/>
    <property type="project" value="InterPro"/>
</dbReference>
<keyword evidence="7" id="KW-0479">Metal-binding</keyword>
<dbReference type="Pfam" id="PF01475">
    <property type="entry name" value="FUR"/>
    <property type="match status" value="1"/>
</dbReference>
<evidence type="ECO:0000313" key="10">
    <source>
        <dbReference type="Proteomes" id="UP000538147"/>
    </source>
</evidence>
<dbReference type="Proteomes" id="UP000538147">
    <property type="component" value="Unassembled WGS sequence"/>
</dbReference>
<keyword evidence="10" id="KW-1185">Reference proteome</keyword>
<dbReference type="GO" id="GO:0005829">
    <property type="term" value="C:cytosol"/>
    <property type="evidence" value="ECO:0007669"/>
    <property type="project" value="TreeGrafter"/>
</dbReference>
<evidence type="ECO:0000256" key="2">
    <source>
        <dbReference type="ARBA" id="ARBA00022491"/>
    </source>
</evidence>
<evidence type="ECO:0000256" key="6">
    <source>
        <dbReference type="ARBA" id="ARBA00023163"/>
    </source>
</evidence>
<feature type="binding site" evidence="7">
    <location>
        <position position="124"/>
    </location>
    <ligand>
        <name>Zn(2+)</name>
        <dbReference type="ChEBI" id="CHEBI:29105"/>
    </ligand>
</feature>
<comment type="cofactor">
    <cofactor evidence="8">
        <name>Mn(2+)</name>
        <dbReference type="ChEBI" id="CHEBI:29035"/>
    </cofactor>
    <cofactor evidence="8">
        <name>Fe(2+)</name>
        <dbReference type="ChEBI" id="CHEBI:29033"/>
    </cofactor>
    <text evidence="8">Binds 1 Mn(2+) or Fe(2+) ion per subunit.</text>
</comment>
<gene>
    <name evidence="9" type="ORF">FHS79_001930</name>
</gene>
<feature type="binding site" evidence="7">
    <location>
        <position position="164"/>
    </location>
    <ligand>
        <name>Zn(2+)</name>
        <dbReference type="ChEBI" id="CHEBI:29105"/>
    </ligand>
</feature>
<evidence type="ECO:0000256" key="3">
    <source>
        <dbReference type="ARBA" id="ARBA00022833"/>
    </source>
</evidence>
<comment type="similarity">
    <text evidence="1">Belongs to the Fur family.</text>
</comment>
<dbReference type="AlphaFoldDB" id="A0A841L852"/>
<dbReference type="RefSeq" id="WP_243452790.1">
    <property type="nucleotide sequence ID" value="NZ_BMOX01000026.1"/>
</dbReference>